<sequence length="165" mass="18134">MIKSKRKINYKNGFGLIEVVVAVSIISSSILFVMFVAQLSQRVIGDGVSRLQAAFLAEEGMEAVKIIRDESWQSGIDSLQAGLNYYLIFNGSAWNATSSPALVDDVFERTFAVENVGRDANDDIIELGGINDHDTKKIVVSVSWRGRNGTTTESMSTYITNLFSN</sequence>
<feature type="transmembrane region" description="Helical" evidence="1">
    <location>
        <begin position="12"/>
        <end position="37"/>
    </location>
</feature>
<keyword evidence="1" id="KW-0812">Transmembrane</keyword>
<accession>A0A2M8L9W3</accession>
<protein>
    <recommendedName>
        <fullName evidence="4">Type II secretion system protein</fullName>
    </recommendedName>
</protein>
<organism evidence="2 3">
    <name type="scientific">Candidatus Terrybacteria bacterium CG10_big_fil_rev_8_21_14_0_10_41_10</name>
    <dbReference type="NCBI Taxonomy" id="1975026"/>
    <lineage>
        <taxon>Bacteria</taxon>
        <taxon>Candidatus Terryibacteriota</taxon>
    </lineage>
</organism>
<evidence type="ECO:0000313" key="3">
    <source>
        <dbReference type="Proteomes" id="UP000230959"/>
    </source>
</evidence>
<dbReference type="InterPro" id="IPR012902">
    <property type="entry name" value="N_methyl_site"/>
</dbReference>
<dbReference type="EMBL" id="PFER01000040">
    <property type="protein sequence ID" value="PJE73423.1"/>
    <property type="molecule type" value="Genomic_DNA"/>
</dbReference>
<dbReference type="NCBIfam" id="TIGR02532">
    <property type="entry name" value="IV_pilin_GFxxxE"/>
    <property type="match status" value="1"/>
</dbReference>
<keyword evidence="1" id="KW-0472">Membrane</keyword>
<dbReference type="AlphaFoldDB" id="A0A2M8L9W3"/>
<evidence type="ECO:0008006" key="4">
    <source>
        <dbReference type="Google" id="ProtNLM"/>
    </source>
</evidence>
<name>A0A2M8L9W3_9BACT</name>
<keyword evidence="1" id="KW-1133">Transmembrane helix</keyword>
<comment type="caution">
    <text evidence="2">The sequence shown here is derived from an EMBL/GenBank/DDBJ whole genome shotgun (WGS) entry which is preliminary data.</text>
</comment>
<gene>
    <name evidence="2" type="ORF">COV02_02825</name>
</gene>
<dbReference type="Proteomes" id="UP000230959">
    <property type="component" value="Unassembled WGS sequence"/>
</dbReference>
<proteinExistence type="predicted"/>
<evidence type="ECO:0000313" key="2">
    <source>
        <dbReference type="EMBL" id="PJE73423.1"/>
    </source>
</evidence>
<dbReference type="Pfam" id="PF07963">
    <property type="entry name" value="N_methyl"/>
    <property type="match status" value="1"/>
</dbReference>
<evidence type="ECO:0000256" key="1">
    <source>
        <dbReference type="SAM" id="Phobius"/>
    </source>
</evidence>
<reference evidence="3" key="1">
    <citation type="submission" date="2017-09" db="EMBL/GenBank/DDBJ databases">
        <title>Depth-based differentiation of microbial function through sediment-hosted aquifers and enrichment of novel symbionts in the deep terrestrial subsurface.</title>
        <authorList>
            <person name="Probst A.J."/>
            <person name="Ladd B."/>
            <person name="Jarett J.K."/>
            <person name="Geller-Mcgrath D.E."/>
            <person name="Sieber C.M.K."/>
            <person name="Emerson J.B."/>
            <person name="Anantharaman K."/>
            <person name="Thomas B.C."/>
            <person name="Malmstrom R."/>
            <person name="Stieglmeier M."/>
            <person name="Klingl A."/>
            <person name="Woyke T."/>
            <person name="Ryan C.M."/>
            <person name="Banfield J.F."/>
        </authorList>
    </citation>
    <scope>NUCLEOTIDE SEQUENCE [LARGE SCALE GENOMIC DNA]</scope>
</reference>